<name>A0A926RU86_9BACL</name>
<dbReference type="Proteomes" id="UP000661691">
    <property type="component" value="Unassembled WGS sequence"/>
</dbReference>
<gene>
    <name evidence="2" type="ORF">IC620_09705</name>
</gene>
<dbReference type="RefSeq" id="WP_191142059.1">
    <property type="nucleotide sequence ID" value="NZ_JACXAH010000012.1"/>
</dbReference>
<dbReference type="EMBL" id="JACXAH010000012">
    <property type="protein sequence ID" value="MBD1372628.1"/>
    <property type="molecule type" value="Genomic_DNA"/>
</dbReference>
<evidence type="ECO:0000313" key="3">
    <source>
        <dbReference type="Proteomes" id="UP000661691"/>
    </source>
</evidence>
<dbReference type="AlphaFoldDB" id="A0A926RU86"/>
<feature type="signal peptide" evidence="1">
    <location>
        <begin position="1"/>
        <end position="18"/>
    </location>
</feature>
<comment type="caution">
    <text evidence="2">The sequence shown here is derived from an EMBL/GenBank/DDBJ whole genome shotgun (WGS) entry which is preliminary data.</text>
</comment>
<evidence type="ECO:0000313" key="2">
    <source>
        <dbReference type="EMBL" id="MBD1372628.1"/>
    </source>
</evidence>
<reference evidence="2" key="1">
    <citation type="submission" date="2020-09" db="EMBL/GenBank/DDBJ databases">
        <title>A novel bacterium of genus Hazenella, isolated from South China Sea.</title>
        <authorList>
            <person name="Huang H."/>
            <person name="Mo K."/>
            <person name="Hu Y."/>
        </authorList>
    </citation>
    <scope>NUCLEOTIDE SEQUENCE</scope>
    <source>
        <strain evidence="2">IB182357</strain>
    </source>
</reference>
<dbReference type="SUPFAM" id="SSF55486">
    <property type="entry name" value="Metalloproteases ('zincins'), catalytic domain"/>
    <property type="match status" value="1"/>
</dbReference>
<evidence type="ECO:0000256" key="1">
    <source>
        <dbReference type="SAM" id="SignalP"/>
    </source>
</evidence>
<proteinExistence type="predicted"/>
<accession>A0A926RU86</accession>
<sequence length="327" mass="38611">MKKLVMLLSLLLFLPACSLIDEAVQRNVASEPSYRSLSANYLKEDVAKVDLPYCWLAQCLQQGELTLKNIRKSHGNLSEHVTIYRTNEKHEELAYFMTEEGKLNNIAIESEHWNYNSKHERTATAIWDLWNDIIPDPYHQVDKLYLFQGGDFAAYVNMYNMRVELGVNIKHNQDQKQLTTTLVHEFGHILTLNQEQFTEDRYTSDQQELECPAYFDEWSDCPNQESYLYSFYNKFWKKIETEWKKKKIETSEARQTAFYNKYRSQFVSEYATTSPVEDIAESFQYFIFSPKPTNLSSIKSQKIAFFYEYPELVAIRADVLARVEKRF</sequence>
<protein>
    <submittedName>
        <fullName evidence="2">Uncharacterized protein</fullName>
    </submittedName>
</protein>
<feature type="chain" id="PRO_5038406455" evidence="1">
    <location>
        <begin position="19"/>
        <end position="327"/>
    </location>
</feature>
<keyword evidence="1" id="KW-0732">Signal</keyword>
<organism evidence="2 3">
    <name type="scientific">Polycladospora coralii</name>
    <dbReference type="NCBI Taxonomy" id="2771432"/>
    <lineage>
        <taxon>Bacteria</taxon>
        <taxon>Bacillati</taxon>
        <taxon>Bacillota</taxon>
        <taxon>Bacilli</taxon>
        <taxon>Bacillales</taxon>
        <taxon>Thermoactinomycetaceae</taxon>
        <taxon>Polycladospora</taxon>
    </lineage>
</organism>
<keyword evidence="3" id="KW-1185">Reference proteome</keyword>